<sequence length="159" mass="18229">AYCFVEGKIKLLLIRRKAHPYQNYLALVGGFMDKGEDAAHACQREVKEEVNLDLPLEKIEQLMTVSTPGRDPRGWTVTIAYLVYLPSRALELVQASDDAKDVVFVDVDFQTGKCYLEGVELDEQALAFDHYAIIQKSIKRIQGRIDWNPTFLYLLEEEF</sequence>
<dbReference type="Pfam" id="PF00293">
    <property type="entry name" value="NUDIX"/>
    <property type="match status" value="1"/>
</dbReference>
<dbReference type="RefSeq" id="WP_155474334.1">
    <property type="nucleotide sequence ID" value="NZ_WNHU01000319.1"/>
</dbReference>
<dbReference type="Gene3D" id="3.90.79.10">
    <property type="entry name" value="Nucleoside Triphosphate Pyrophosphohydrolase"/>
    <property type="match status" value="1"/>
</dbReference>
<gene>
    <name evidence="3" type="ORF">GM545_12735</name>
</gene>
<reference evidence="3 4" key="1">
    <citation type="submission" date="2019-11" db="EMBL/GenBank/DDBJ databases">
        <title>Growth characteristics of pneumococcus vary with the chemical composition of the capsule and with environmental conditions.</title>
        <authorList>
            <person name="Tothpal A."/>
            <person name="Desobry K."/>
            <person name="Joshi S."/>
            <person name="Wyllie A.L."/>
            <person name="Weinberger D.M."/>
        </authorList>
    </citation>
    <scope>NUCLEOTIDE SEQUENCE [LARGE SCALE GENOMIC DNA]</scope>
    <source>
        <strain evidence="4">pnumococcus09N</strain>
    </source>
</reference>
<dbReference type="Proteomes" id="UP000467349">
    <property type="component" value="Unassembled WGS sequence"/>
</dbReference>
<evidence type="ECO:0000313" key="3">
    <source>
        <dbReference type="EMBL" id="MTV44413.1"/>
    </source>
</evidence>
<organism evidence="3 4">
    <name type="scientific">Streptococcus pneumoniae</name>
    <dbReference type="NCBI Taxonomy" id="1313"/>
    <lineage>
        <taxon>Bacteria</taxon>
        <taxon>Bacillati</taxon>
        <taxon>Bacillota</taxon>
        <taxon>Bacilli</taxon>
        <taxon>Lactobacillales</taxon>
        <taxon>Streptococcaceae</taxon>
        <taxon>Streptococcus</taxon>
    </lineage>
</organism>
<proteinExistence type="predicted"/>
<dbReference type="GO" id="GO:0016787">
    <property type="term" value="F:hydrolase activity"/>
    <property type="evidence" value="ECO:0007669"/>
    <property type="project" value="UniProtKB-KW"/>
</dbReference>
<dbReference type="PANTHER" id="PTHR43736">
    <property type="entry name" value="ADP-RIBOSE PYROPHOSPHATASE"/>
    <property type="match status" value="1"/>
</dbReference>
<dbReference type="InterPro" id="IPR000086">
    <property type="entry name" value="NUDIX_hydrolase_dom"/>
</dbReference>
<comment type="caution">
    <text evidence="3">The sequence shown here is derived from an EMBL/GenBank/DDBJ whole genome shotgun (WGS) entry which is preliminary data.</text>
</comment>
<dbReference type="PROSITE" id="PS00893">
    <property type="entry name" value="NUDIX_BOX"/>
    <property type="match status" value="1"/>
</dbReference>
<feature type="domain" description="Nudix hydrolase" evidence="2">
    <location>
        <begin position="1"/>
        <end position="127"/>
    </location>
</feature>
<evidence type="ECO:0000313" key="4">
    <source>
        <dbReference type="Proteomes" id="UP000467349"/>
    </source>
</evidence>
<dbReference type="AlphaFoldDB" id="A0A7X2XLV0"/>
<feature type="non-terminal residue" evidence="3">
    <location>
        <position position="159"/>
    </location>
</feature>
<dbReference type="InterPro" id="IPR015797">
    <property type="entry name" value="NUDIX_hydrolase-like_dom_sf"/>
</dbReference>
<dbReference type="PROSITE" id="PS51462">
    <property type="entry name" value="NUDIX"/>
    <property type="match status" value="1"/>
</dbReference>
<protein>
    <submittedName>
        <fullName evidence="3">NUDIX domain-containing protein</fullName>
    </submittedName>
</protein>
<evidence type="ECO:0000256" key="1">
    <source>
        <dbReference type="ARBA" id="ARBA00022801"/>
    </source>
</evidence>
<dbReference type="PANTHER" id="PTHR43736:SF5">
    <property type="entry name" value="NUDIX HYDROLASE DOMAIN-CONTAINING PROTEIN"/>
    <property type="match status" value="1"/>
</dbReference>
<dbReference type="InterPro" id="IPR020084">
    <property type="entry name" value="NUDIX_hydrolase_CS"/>
</dbReference>
<dbReference type="SUPFAM" id="SSF55811">
    <property type="entry name" value="Nudix"/>
    <property type="match status" value="1"/>
</dbReference>
<dbReference type="CDD" id="cd18873">
    <property type="entry name" value="NUDIX_NadM_like"/>
    <property type="match status" value="1"/>
</dbReference>
<accession>A0A7X2XLV0</accession>
<feature type="non-terminal residue" evidence="3">
    <location>
        <position position="1"/>
    </location>
</feature>
<keyword evidence="1" id="KW-0378">Hydrolase</keyword>
<evidence type="ECO:0000259" key="2">
    <source>
        <dbReference type="PROSITE" id="PS51462"/>
    </source>
</evidence>
<name>A0A7X2XLV0_STREE</name>
<dbReference type="EMBL" id="WNHU01000319">
    <property type="protein sequence ID" value="MTV44413.1"/>
    <property type="molecule type" value="Genomic_DNA"/>
</dbReference>